<dbReference type="PANTHER" id="PTHR30420">
    <property type="entry name" value="N-SUCCINYLARGININE DIHYDROLASE"/>
    <property type="match status" value="1"/>
</dbReference>
<evidence type="ECO:0000313" key="4">
    <source>
        <dbReference type="EMBL" id="QGY80696.1"/>
    </source>
</evidence>
<name>A0A6I6L9H9_9SPHN</name>
<dbReference type="InterPro" id="IPR037031">
    <property type="entry name" value="AstB_sf"/>
</dbReference>
<dbReference type="GO" id="GO:0009015">
    <property type="term" value="F:N-succinylarginine dihydrolase activity"/>
    <property type="evidence" value="ECO:0007669"/>
    <property type="project" value="UniProtKB-UniRule"/>
</dbReference>
<evidence type="ECO:0000256" key="3">
    <source>
        <dbReference type="HAMAP-Rule" id="MF_01172"/>
    </source>
</evidence>
<feature type="binding site" evidence="3">
    <location>
        <position position="218"/>
    </location>
    <ligand>
        <name>substrate</name>
    </ligand>
</feature>
<organism evidence="4 5">
    <name type="scientific">Sphingorhabdus lacus</name>
    <dbReference type="NCBI Taxonomy" id="392610"/>
    <lineage>
        <taxon>Bacteria</taxon>
        <taxon>Pseudomonadati</taxon>
        <taxon>Pseudomonadota</taxon>
        <taxon>Alphaproteobacteria</taxon>
        <taxon>Sphingomonadales</taxon>
        <taxon>Sphingomonadaceae</taxon>
        <taxon>Sphingorhabdus</taxon>
    </lineage>
</organism>
<feature type="active site" evidence="3">
    <location>
        <position position="254"/>
    </location>
</feature>
<feature type="binding site" evidence="3">
    <location>
        <begin position="32"/>
        <end position="41"/>
    </location>
    <ligand>
        <name>substrate</name>
    </ligand>
</feature>
<dbReference type="Proteomes" id="UP000428803">
    <property type="component" value="Chromosome"/>
</dbReference>
<dbReference type="InterPro" id="IPR007079">
    <property type="entry name" value="SuccinylArg_d-Hdrlase_AstB"/>
</dbReference>
<proteinExistence type="inferred from homology"/>
<dbReference type="Gene3D" id="3.75.10.20">
    <property type="entry name" value="Succinylarginine dihydrolase"/>
    <property type="match status" value="1"/>
</dbReference>
<dbReference type="SUPFAM" id="SSF55909">
    <property type="entry name" value="Pentein"/>
    <property type="match status" value="1"/>
</dbReference>
<dbReference type="AlphaFoldDB" id="A0A6I6L9H9"/>
<comment type="function">
    <text evidence="3">Catalyzes the hydrolysis of N(2)-succinylarginine into N(2)-succinylornithine, ammonia and CO(2).</text>
</comment>
<dbReference type="NCBIfam" id="NF009789">
    <property type="entry name" value="PRK13281.1"/>
    <property type="match status" value="1"/>
</dbReference>
<dbReference type="Pfam" id="PF04996">
    <property type="entry name" value="AstB"/>
    <property type="match status" value="1"/>
</dbReference>
<keyword evidence="1 3" id="KW-0056">Arginine metabolism</keyword>
<feature type="binding site" evidence="3">
    <location>
        <position position="365"/>
    </location>
    <ligand>
        <name>substrate</name>
    </ligand>
</feature>
<dbReference type="HAMAP" id="MF_01172">
    <property type="entry name" value="AstB"/>
    <property type="match status" value="1"/>
</dbReference>
<dbReference type="UniPathway" id="UPA00185">
    <property type="reaction ID" value="UER00280"/>
</dbReference>
<sequence length="444" mass="48122">MTFADCEPPQRSRPVLREVNFDGLVGPSHNYAGLSFGNVASARNAGAESSPRQAALQGVRKMRRMLGLGLVQGLLLPHDRPFTPWLRELGFAGSDDEVCAAAWANEPALLANVVSASPMWTANAATISPAPDTRDGRCHVTVANLSSMLHRSIEARQTAQQLRLIFRDRSLFAVHDALPAKLTDEGAANAMRLAASHSDRGLEIFVYGVDNGGKFPARQSRLAGEAIARRHGLSDEGQLHVQQSAAAIEAGAFHNDVVAVANENVLFAHAQAFEDRERVCDSIRRRVPSVQIIEAPADRVSLADAVSSYLFNSQLVTLPDGQTALIVPSECRENAAVWAWLNESIVGQTAIARIEVIEVRESMRNGGGPACLRLRVAMSDAAIASVDQRFMVDEAACDRLERVIETHWPDRIAASDLGKSELWAACRAARQALLATLGFRDEEL</sequence>
<reference evidence="5" key="1">
    <citation type="submission" date="2019-01" db="EMBL/GenBank/DDBJ databases">
        <title>Sphingorhabdus lacus sp.nov., isolated from an oligotrophic freshwater lake.</title>
        <authorList>
            <person name="Park M."/>
        </authorList>
    </citation>
    <scope>NUCLEOTIDE SEQUENCE [LARGE SCALE GENOMIC DNA]</scope>
    <source>
        <strain evidence="5">IMCC1753</strain>
    </source>
</reference>
<feature type="active site" evidence="3">
    <location>
        <position position="185"/>
    </location>
</feature>
<dbReference type="OrthoDB" id="248552at2"/>
<dbReference type="KEGG" id="slaa:EUU25_08725"/>
<dbReference type="PANTHER" id="PTHR30420:SF2">
    <property type="entry name" value="N-SUCCINYLARGININE DIHYDROLASE"/>
    <property type="match status" value="1"/>
</dbReference>
<comment type="pathway">
    <text evidence="3">Amino-acid degradation; L-arginine degradation via AST pathway; L-glutamate and succinate from L-arginine: step 2/5.</text>
</comment>
<gene>
    <name evidence="3" type="primary">astB</name>
    <name evidence="4" type="ORF">EUU25_08725</name>
</gene>
<accession>A0A6I6L9H9</accession>
<keyword evidence="5" id="KW-1185">Reference proteome</keyword>
<dbReference type="EMBL" id="CP035733">
    <property type="protein sequence ID" value="QGY80696.1"/>
    <property type="molecule type" value="Genomic_DNA"/>
</dbReference>
<evidence type="ECO:0000256" key="2">
    <source>
        <dbReference type="ARBA" id="ARBA00022801"/>
    </source>
</evidence>
<comment type="similarity">
    <text evidence="3">Belongs to the succinylarginine dihydrolase family.</text>
</comment>
<feature type="binding site" evidence="3">
    <location>
        <begin position="150"/>
        <end position="151"/>
    </location>
    <ligand>
        <name>substrate</name>
    </ligand>
</feature>
<dbReference type="EC" id="3.5.3.23" evidence="3"/>
<dbReference type="GO" id="GO:0019544">
    <property type="term" value="P:L-arginine catabolic process to L-glutamate"/>
    <property type="evidence" value="ECO:0007669"/>
    <property type="project" value="UniProtKB-UniRule"/>
</dbReference>
<keyword evidence="2 3" id="KW-0378">Hydrolase</keyword>
<feature type="binding site" evidence="3">
    <location>
        <position position="123"/>
    </location>
    <ligand>
        <name>substrate</name>
    </ligand>
</feature>
<dbReference type="GO" id="GO:0019545">
    <property type="term" value="P:L-arginine catabolic process to succinate"/>
    <property type="evidence" value="ECO:0007669"/>
    <property type="project" value="UniProtKB-UniRule"/>
</dbReference>
<feature type="active site" description="Nucleophile" evidence="3">
    <location>
        <position position="371"/>
    </location>
</feature>
<comment type="catalytic activity">
    <reaction evidence="3">
        <text>N(2)-succinyl-L-arginine + 2 H2O + 2 H(+) = N(2)-succinyl-L-ornithine + 2 NH4(+) + CO2</text>
        <dbReference type="Rhea" id="RHEA:19533"/>
        <dbReference type="ChEBI" id="CHEBI:15377"/>
        <dbReference type="ChEBI" id="CHEBI:15378"/>
        <dbReference type="ChEBI" id="CHEBI:16526"/>
        <dbReference type="ChEBI" id="CHEBI:28938"/>
        <dbReference type="ChEBI" id="CHEBI:58241"/>
        <dbReference type="ChEBI" id="CHEBI:58514"/>
        <dbReference type="EC" id="3.5.3.23"/>
    </reaction>
</comment>
<feature type="binding site" evidence="3">
    <location>
        <position position="256"/>
    </location>
    <ligand>
        <name>substrate</name>
    </ligand>
</feature>
<evidence type="ECO:0000313" key="5">
    <source>
        <dbReference type="Proteomes" id="UP000428803"/>
    </source>
</evidence>
<evidence type="ECO:0000256" key="1">
    <source>
        <dbReference type="ARBA" id="ARBA00022503"/>
    </source>
</evidence>
<protein>
    <recommendedName>
        <fullName evidence="3">N-succinylarginine dihydrolase</fullName>
        <ecNumber evidence="3">3.5.3.23</ecNumber>
    </recommendedName>
</protein>
<comment type="subunit">
    <text evidence="3">Homodimer.</text>
</comment>